<dbReference type="PROSITE" id="PS50011">
    <property type="entry name" value="PROTEIN_KINASE_DOM"/>
    <property type="match status" value="1"/>
</dbReference>
<dbReference type="KEGG" id="mnt:21400531"/>
<dbReference type="GO" id="GO:0004672">
    <property type="term" value="F:protein kinase activity"/>
    <property type="evidence" value="ECO:0007669"/>
    <property type="project" value="InterPro"/>
</dbReference>
<keyword evidence="2" id="KW-0547">Nucleotide-binding</keyword>
<dbReference type="Gene3D" id="1.10.510.10">
    <property type="entry name" value="Transferase(Phosphotransferase) domain 1"/>
    <property type="match status" value="1"/>
</dbReference>
<keyword evidence="7" id="KW-0675">Receptor</keyword>
<dbReference type="InterPro" id="IPR001245">
    <property type="entry name" value="Ser-Thr/Tyr_kinase_cat_dom"/>
</dbReference>
<keyword evidence="3 7" id="KW-0418">Kinase</keyword>
<protein>
    <submittedName>
        <fullName evidence="7">Putative LRR receptor-like serine/threonine-protein kinase</fullName>
    </submittedName>
</protein>
<evidence type="ECO:0000256" key="5">
    <source>
        <dbReference type="SAM" id="MobiDB-lite"/>
    </source>
</evidence>
<dbReference type="InterPro" id="IPR011009">
    <property type="entry name" value="Kinase-like_dom_sf"/>
</dbReference>
<feature type="region of interest" description="Disordered" evidence="5">
    <location>
        <begin position="158"/>
        <end position="186"/>
    </location>
</feature>
<dbReference type="GO" id="GO:0005524">
    <property type="term" value="F:ATP binding"/>
    <property type="evidence" value="ECO:0007669"/>
    <property type="project" value="UniProtKB-KW"/>
</dbReference>
<dbReference type="SUPFAM" id="SSF56112">
    <property type="entry name" value="Protein kinase-like (PK-like)"/>
    <property type="match status" value="1"/>
</dbReference>
<sequence>MAPEYATRGYLTEKADVYSFGVVALEIVSGKSNTNYMPKEEFLFLLDWAYVLQEQGTLLEVVDPNLGSDFNEAEAMTMLNLALLCTTTSPTLRPPMSSVIMMLEGKIPVEAPVASRRGPNHEFKAFEKVTENSQRDNSVSSHNYDHNVACMYMDGPSTGSSVSLKSKDGNQDSPEFPIMKSSQGSI</sequence>
<keyword evidence="1" id="KW-0808">Transferase</keyword>
<keyword evidence="8" id="KW-1185">Reference proteome</keyword>
<dbReference type="InterPro" id="IPR000719">
    <property type="entry name" value="Prot_kinase_dom"/>
</dbReference>
<reference evidence="8" key="1">
    <citation type="submission" date="2013-01" db="EMBL/GenBank/DDBJ databases">
        <title>Draft Genome Sequence of a Mulberry Tree, Morus notabilis C.K. Schneid.</title>
        <authorList>
            <person name="He N."/>
            <person name="Zhao S."/>
        </authorList>
    </citation>
    <scope>NUCLEOTIDE SEQUENCE</scope>
</reference>
<gene>
    <name evidence="7" type="ORF">L484_017538</name>
</gene>
<evidence type="ECO:0000256" key="4">
    <source>
        <dbReference type="ARBA" id="ARBA00022840"/>
    </source>
</evidence>
<evidence type="ECO:0000259" key="6">
    <source>
        <dbReference type="PROSITE" id="PS50011"/>
    </source>
</evidence>
<dbReference type="OrthoDB" id="1700539at2759"/>
<organism evidence="7 8">
    <name type="scientific">Morus notabilis</name>
    <dbReference type="NCBI Taxonomy" id="981085"/>
    <lineage>
        <taxon>Eukaryota</taxon>
        <taxon>Viridiplantae</taxon>
        <taxon>Streptophyta</taxon>
        <taxon>Embryophyta</taxon>
        <taxon>Tracheophyta</taxon>
        <taxon>Spermatophyta</taxon>
        <taxon>Magnoliopsida</taxon>
        <taxon>eudicotyledons</taxon>
        <taxon>Gunneridae</taxon>
        <taxon>Pentapetalae</taxon>
        <taxon>rosids</taxon>
        <taxon>fabids</taxon>
        <taxon>Rosales</taxon>
        <taxon>Moraceae</taxon>
        <taxon>Moreae</taxon>
        <taxon>Morus</taxon>
    </lineage>
</organism>
<feature type="domain" description="Protein kinase" evidence="6">
    <location>
        <begin position="1"/>
        <end position="124"/>
    </location>
</feature>
<dbReference type="Proteomes" id="UP000030645">
    <property type="component" value="Unassembled WGS sequence"/>
</dbReference>
<keyword evidence="4" id="KW-0067">ATP-binding</keyword>
<dbReference type="Pfam" id="PF07714">
    <property type="entry name" value="PK_Tyr_Ser-Thr"/>
    <property type="match status" value="1"/>
</dbReference>
<evidence type="ECO:0000256" key="2">
    <source>
        <dbReference type="ARBA" id="ARBA00022741"/>
    </source>
</evidence>
<dbReference type="PANTHER" id="PTHR47973">
    <property type="entry name" value="CYSTEINE-RICH RECEPTOR-LIKE PROTEIN KINASE 3"/>
    <property type="match status" value="1"/>
</dbReference>
<accession>W9R1M2</accession>
<evidence type="ECO:0000313" key="8">
    <source>
        <dbReference type="Proteomes" id="UP000030645"/>
    </source>
</evidence>
<dbReference type="EMBL" id="KE344155">
    <property type="protein sequence ID" value="EXB54100.1"/>
    <property type="molecule type" value="Genomic_DNA"/>
</dbReference>
<name>W9R1M2_9ROSA</name>
<dbReference type="InterPro" id="IPR052059">
    <property type="entry name" value="CR_Ser/Thr_kinase"/>
</dbReference>
<evidence type="ECO:0000256" key="1">
    <source>
        <dbReference type="ARBA" id="ARBA00022679"/>
    </source>
</evidence>
<dbReference type="AlphaFoldDB" id="W9R1M2"/>
<dbReference type="eggNOG" id="ENOG502QQPW">
    <property type="taxonomic scope" value="Eukaryota"/>
</dbReference>
<evidence type="ECO:0000313" key="7">
    <source>
        <dbReference type="EMBL" id="EXB54100.1"/>
    </source>
</evidence>
<evidence type="ECO:0000256" key="3">
    <source>
        <dbReference type="ARBA" id="ARBA00022777"/>
    </source>
</evidence>
<proteinExistence type="predicted"/>